<evidence type="ECO:0000256" key="1">
    <source>
        <dbReference type="ARBA" id="ARBA00004141"/>
    </source>
</evidence>
<dbReference type="PANTHER" id="PTHR12570">
    <property type="match status" value="1"/>
</dbReference>
<evidence type="ECO:0000256" key="4">
    <source>
        <dbReference type="ARBA" id="ARBA00023136"/>
    </source>
</evidence>
<dbReference type="EMBL" id="VRMN01000001">
    <property type="protein sequence ID" value="KAA8497610.1"/>
    <property type="molecule type" value="Genomic_DNA"/>
</dbReference>
<evidence type="ECO:0000256" key="5">
    <source>
        <dbReference type="SAM" id="MobiDB-lite"/>
    </source>
</evidence>
<keyword evidence="3 6" id="KW-1133">Transmembrane helix</keyword>
<feature type="transmembrane region" description="Helical" evidence="6">
    <location>
        <begin position="17"/>
        <end position="39"/>
    </location>
</feature>
<proteinExistence type="predicted"/>
<evidence type="ECO:0000256" key="3">
    <source>
        <dbReference type="ARBA" id="ARBA00022989"/>
    </source>
</evidence>
<evidence type="ECO:0000313" key="8">
    <source>
        <dbReference type="Proteomes" id="UP000324585"/>
    </source>
</evidence>
<keyword evidence="2 6" id="KW-0812">Transmembrane</keyword>
<evidence type="ECO:0000256" key="6">
    <source>
        <dbReference type="SAM" id="Phobius"/>
    </source>
</evidence>
<organism evidence="7 8">
    <name type="scientific">Porphyridium purpureum</name>
    <name type="common">Red alga</name>
    <name type="synonym">Porphyridium cruentum</name>
    <dbReference type="NCBI Taxonomy" id="35688"/>
    <lineage>
        <taxon>Eukaryota</taxon>
        <taxon>Rhodophyta</taxon>
        <taxon>Bangiophyceae</taxon>
        <taxon>Porphyridiales</taxon>
        <taxon>Porphyridiaceae</taxon>
        <taxon>Porphyridium</taxon>
    </lineage>
</organism>
<accession>A0A5J4Z2W9</accession>
<protein>
    <submittedName>
        <fullName evidence="7">Putative magnesium transporter NIPA8</fullName>
    </submittedName>
</protein>
<evidence type="ECO:0000313" key="7">
    <source>
        <dbReference type="EMBL" id="KAA8497610.1"/>
    </source>
</evidence>
<reference evidence="8" key="1">
    <citation type="journal article" date="2019" name="Nat. Commun.">
        <title>Expansion of phycobilisome linker gene families in mesophilic red algae.</title>
        <authorList>
            <person name="Lee J."/>
            <person name="Kim D."/>
            <person name="Bhattacharya D."/>
            <person name="Yoon H.S."/>
        </authorList>
    </citation>
    <scope>NUCLEOTIDE SEQUENCE [LARGE SCALE GENOMIC DNA]</scope>
    <source>
        <strain evidence="8">CCMP 1328</strain>
    </source>
</reference>
<feature type="transmembrane region" description="Helical" evidence="6">
    <location>
        <begin position="78"/>
        <end position="101"/>
    </location>
</feature>
<evidence type="ECO:0000256" key="2">
    <source>
        <dbReference type="ARBA" id="ARBA00022692"/>
    </source>
</evidence>
<feature type="transmembrane region" description="Helical" evidence="6">
    <location>
        <begin position="166"/>
        <end position="190"/>
    </location>
</feature>
<dbReference type="AlphaFoldDB" id="A0A5J4Z2W9"/>
<feature type="compositionally biased region" description="Basic and acidic residues" evidence="5">
    <location>
        <begin position="412"/>
        <end position="422"/>
    </location>
</feature>
<dbReference type="InterPro" id="IPR008521">
    <property type="entry name" value="Mg_trans_NIPA"/>
</dbReference>
<feature type="transmembrane region" description="Helical" evidence="6">
    <location>
        <begin position="333"/>
        <end position="359"/>
    </location>
</feature>
<feature type="transmembrane region" description="Helical" evidence="6">
    <location>
        <begin position="298"/>
        <end position="321"/>
    </location>
</feature>
<name>A0A5J4Z2W9_PORPP</name>
<dbReference type="GO" id="GO:0016020">
    <property type="term" value="C:membrane"/>
    <property type="evidence" value="ECO:0007669"/>
    <property type="project" value="UniProtKB-SubCell"/>
</dbReference>
<sequence>MVGVSSLSFGWPSAEAWYWHGVLMNVVGTVLYTVGCHVYSWRRRAAIRSAQEARGIQGVGAEDGVSGRSPETKGTLEVICSLWPISWILIALGLSACFFSFRSTPASVLCAFSTIQFMTFLVFRSAVHKRHPSRRSLFGYVLITLAMCIVLSAGPTHVQNYHASELAALVGSSAFVSYMLCASSLTVFLWQWYASIKQRAVREHEASRFEFHMVSAGTTRKLMVLYSVRAAIWGSPAVIFAKGLSLLLFQELDPGYTAAENSGNPWKSPVTYLFIVGLVTCALHWARRVARALRNFEAFMIVPLLTASFLLFSAISSGIYFQEFHALFEAERAATISGALSVSLFSFGFILLVVGAYLICPRRPSHHPFASVTVTMLDAFTSLTEQAKENIHSSSFASTTDEPALEMIHLDRKESVPGDHSARNVVRPSMKHGSHEMTESLALSHASSGDSDDEML</sequence>
<dbReference type="GO" id="GO:0015095">
    <property type="term" value="F:magnesium ion transmembrane transporter activity"/>
    <property type="evidence" value="ECO:0007669"/>
    <property type="project" value="InterPro"/>
</dbReference>
<feature type="transmembrane region" description="Helical" evidence="6">
    <location>
        <begin position="230"/>
        <end position="249"/>
    </location>
</feature>
<comment type="caution">
    <text evidence="7">The sequence shown here is derived from an EMBL/GenBank/DDBJ whole genome shotgun (WGS) entry which is preliminary data.</text>
</comment>
<feature type="region of interest" description="Disordered" evidence="5">
    <location>
        <begin position="412"/>
        <end position="456"/>
    </location>
</feature>
<feature type="transmembrane region" description="Helical" evidence="6">
    <location>
        <begin position="107"/>
        <end position="125"/>
    </location>
</feature>
<comment type="subcellular location">
    <subcellularLocation>
        <location evidence="1">Membrane</location>
        <topology evidence="1">Multi-pass membrane protein</topology>
    </subcellularLocation>
</comment>
<dbReference type="Proteomes" id="UP000324585">
    <property type="component" value="Unassembled WGS sequence"/>
</dbReference>
<keyword evidence="8" id="KW-1185">Reference proteome</keyword>
<gene>
    <name evidence="7" type="ORF">FVE85_5195</name>
</gene>
<feature type="transmembrane region" description="Helical" evidence="6">
    <location>
        <begin position="137"/>
        <end position="154"/>
    </location>
</feature>
<keyword evidence="4 6" id="KW-0472">Membrane</keyword>
<feature type="transmembrane region" description="Helical" evidence="6">
    <location>
        <begin position="269"/>
        <end position="286"/>
    </location>
</feature>
<dbReference type="OrthoDB" id="165382at2759"/>
<dbReference type="PANTHER" id="PTHR12570:SF9">
    <property type="entry name" value="MAGNESIUM TRANSPORTER NIPA8-RELATED"/>
    <property type="match status" value="1"/>
</dbReference>